<dbReference type="Pfam" id="PF00408">
    <property type="entry name" value="PGM_PMM_IV"/>
    <property type="match status" value="1"/>
</dbReference>
<evidence type="ECO:0000313" key="14">
    <source>
        <dbReference type="Proteomes" id="UP000824221"/>
    </source>
</evidence>
<dbReference type="GO" id="GO:0005975">
    <property type="term" value="P:carbohydrate metabolic process"/>
    <property type="evidence" value="ECO:0007669"/>
    <property type="project" value="InterPro"/>
</dbReference>
<proteinExistence type="inferred from homology"/>
<accession>A0A9D2H0W3</accession>
<dbReference type="SUPFAM" id="SSF53738">
    <property type="entry name" value="Phosphoglucomutase, first 3 domains"/>
    <property type="match status" value="3"/>
</dbReference>
<evidence type="ECO:0000256" key="1">
    <source>
        <dbReference type="ARBA" id="ARBA00001946"/>
    </source>
</evidence>
<evidence type="ECO:0000259" key="10">
    <source>
        <dbReference type="Pfam" id="PF02878"/>
    </source>
</evidence>
<dbReference type="InterPro" id="IPR005841">
    <property type="entry name" value="Alpha-D-phosphohexomutase_SF"/>
</dbReference>
<dbReference type="PANTHER" id="PTHR42946">
    <property type="entry name" value="PHOSPHOHEXOSE MUTASE"/>
    <property type="match status" value="1"/>
</dbReference>
<evidence type="ECO:0000256" key="8">
    <source>
        <dbReference type="RuleBase" id="RU004327"/>
    </source>
</evidence>
<dbReference type="Pfam" id="PF02878">
    <property type="entry name" value="PGM_PMM_I"/>
    <property type="match status" value="1"/>
</dbReference>
<keyword evidence="4 7" id="KW-0479">Metal-binding</keyword>
<comment type="catalytic activity">
    <reaction evidence="8">
        <text>alpha-D-glucosamine 1-phosphate = D-glucosamine 6-phosphate</text>
        <dbReference type="Rhea" id="RHEA:23424"/>
        <dbReference type="ChEBI" id="CHEBI:58516"/>
        <dbReference type="ChEBI" id="CHEBI:58725"/>
        <dbReference type="EC" id="5.4.2.10"/>
    </reaction>
</comment>
<dbReference type="GO" id="GO:0005829">
    <property type="term" value="C:cytosol"/>
    <property type="evidence" value="ECO:0007669"/>
    <property type="project" value="TreeGrafter"/>
</dbReference>
<comment type="similarity">
    <text evidence="2 7">Belongs to the phosphohexose mutase family.</text>
</comment>
<dbReference type="Proteomes" id="UP000824221">
    <property type="component" value="Unassembled WGS sequence"/>
</dbReference>
<dbReference type="SUPFAM" id="SSF55957">
    <property type="entry name" value="Phosphoglucomutase, C-terminal domain"/>
    <property type="match status" value="1"/>
</dbReference>
<dbReference type="EC" id="5.4.2.10" evidence="8"/>
<dbReference type="Pfam" id="PF02880">
    <property type="entry name" value="PGM_PMM_III"/>
    <property type="match status" value="1"/>
</dbReference>
<evidence type="ECO:0000259" key="11">
    <source>
        <dbReference type="Pfam" id="PF02879"/>
    </source>
</evidence>
<organism evidence="13 14">
    <name type="scientific">Candidatus Gallimonas gallistercoris</name>
    <dbReference type="NCBI Taxonomy" id="2838602"/>
    <lineage>
        <taxon>Bacteria</taxon>
        <taxon>Bacillati</taxon>
        <taxon>Bacillota</taxon>
        <taxon>Clostridia</taxon>
        <taxon>Candidatus Gallimonas</taxon>
    </lineage>
</organism>
<dbReference type="GO" id="GO:0006048">
    <property type="term" value="P:UDP-N-acetylglucosamine biosynthetic process"/>
    <property type="evidence" value="ECO:0007669"/>
    <property type="project" value="TreeGrafter"/>
</dbReference>
<evidence type="ECO:0000256" key="6">
    <source>
        <dbReference type="ARBA" id="ARBA00023235"/>
    </source>
</evidence>
<dbReference type="NCBIfam" id="TIGR01455">
    <property type="entry name" value="glmM"/>
    <property type="match status" value="1"/>
</dbReference>
<dbReference type="GO" id="GO:0008966">
    <property type="term" value="F:phosphoglucosamine mutase activity"/>
    <property type="evidence" value="ECO:0007669"/>
    <property type="project" value="UniProtKB-EC"/>
</dbReference>
<dbReference type="Gene3D" id="3.40.120.10">
    <property type="entry name" value="Alpha-D-Glucose-1,6-Bisphosphate, subunit A, domain 3"/>
    <property type="match status" value="3"/>
</dbReference>
<dbReference type="Pfam" id="PF02879">
    <property type="entry name" value="PGM_PMM_II"/>
    <property type="match status" value="1"/>
</dbReference>
<evidence type="ECO:0000256" key="4">
    <source>
        <dbReference type="ARBA" id="ARBA00022723"/>
    </source>
</evidence>
<dbReference type="InterPro" id="IPR016055">
    <property type="entry name" value="A-D-PHexomutase_a/b/a-I/II/III"/>
</dbReference>
<dbReference type="GO" id="GO:0004615">
    <property type="term" value="F:phosphomannomutase activity"/>
    <property type="evidence" value="ECO:0007669"/>
    <property type="project" value="TreeGrafter"/>
</dbReference>
<comment type="function">
    <text evidence="8">Catalyzes the conversion of glucosamine-6-phosphate to glucosamine-1-phosphate.</text>
</comment>
<feature type="domain" description="Alpha-D-phosphohexomutase alpha/beta/alpha" evidence="10">
    <location>
        <begin position="2"/>
        <end position="129"/>
    </location>
</feature>
<dbReference type="PANTHER" id="PTHR42946:SF1">
    <property type="entry name" value="PHOSPHOGLUCOMUTASE (ALPHA-D-GLUCOSE-1,6-BISPHOSPHATE-DEPENDENT)"/>
    <property type="match status" value="1"/>
</dbReference>
<dbReference type="PROSITE" id="PS00710">
    <property type="entry name" value="PGM_PMM"/>
    <property type="match status" value="1"/>
</dbReference>
<feature type="domain" description="Alpha-D-phosphohexomutase alpha/beta/alpha" evidence="12">
    <location>
        <begin position="253"/>
        <end position="360"/>
    </location>
</feature>
<reference evidence="13" key="1">
    <citation type="journal article" date="2021" name="PeerJ">
        <title>Extensive microbial diversity within the chicken gut microbiome revealed by metagenomics and culture.</title>
        <authorList>
            <person name="Gilroy R."/>
            <person name="Ravi A."/>
            <person name="Getino M."/>
            <person name="Pursley I."/>
            <person name="Horton D.L."/>
            <person name="Alikhan N.F."/>
            <person name="Baker D."/>
            <person name="Gharbi K."/>
            <person name="Hall N."/>
            <person name="Watson M."/>
            <person name="Adriaenssens E.M."/>
            <person name="Foster-Nyarko E."/>
            <person name="Jarju S."/>
            <person name="Secka A."/>
            <person name="Antonio M."/>
            <person name="Oren A."/>
            <person name="Chaudhuri R.R."/>
            <person name="La Ragione R."/>
            <person name="Hildebrand F."/>
            <person name="Pallen M.J."/>
        </authorList>
    </citation>
    <scope>NUCLEOTIDE SEQUENCE</scope>
    <source>
        <strain evidence="13">CHK156-179</strain>
    </source>
</reference>
<evidence type="ECO:0000256" key="2">
    <source>
        <dbReference type="ARBA" id="ARBA00010231"/>
    </source>
</evidence>
<evidence type="ECO:0000256" key="3">
    <source>
        <dbReference type="ARBA" id="ARBA00022553"/>
    </source>
</evidence>
<dbReference type="InterPro" id="IPR005844">
    <property type="entry name" value="A-D-PHexomutase_a/b/a-I"/>
</dbReference>
<keyword evidence="6 8" id="KW-0413">Isomerase</keyword>
<evidence type="ECO:0000259" key="12">
    <source>
        <dbReference type="Pfam" id="PF02880"/>
    </source>
</evidence>
<reference evidence="13" key="2">
    <citation type="submission" date="2021-04" db="EMBL/GenBank/DDBJ databases">
        <authorList>
            <person name="Gilroy R."/>
        </authorList>
    </citation>
    <scope>NUCLEOTIDE SEQUENCE</scope>
    <source>
        <strain evidence="13">CHK156-179</strain>
    </source>
</reference>
<dbReference type="AlphaFoldDB" id="A0A9D2H0W3"/>
<keyword evidence="5 7" id="KW-0460">Magnesium</keyword>
<gene>
    <name evidence="13" type="primary">glmM</name>
    <name evidence="13" type="ORF">H9797_04000</name>
</gene>
<evidence type="ECO:0000256" key="5">
    <source>
        <dbReference type="ARBA" id="ARBA00022842"/>
    </source>
</evidence>
<dbReference type="InterPro" id="IPR016066">
    <property type="entry name" value="A-D-PHexomutase_CS"/>
</dbReference>
<dbReference type="InterPro" id="IPR006352">
    <property type="entry name" value="GlmM_bact"/>
</dbReference>
<sequence length="444" mass="46920">MKYFGTDGFRGRANEELTAEHAFRIGRFLGCAASGGRGRVLIGKDTRRSSYMLEYALAAGVVSSGADAYLLHVTTTASVSYLVRAEGFGFGVMISASHNPFEDNGIKLFSDRGEKCADDFLLRVEAYLDGEGELPLAVGGKIGRTVDYVAGRSRYVSYLLSLAGGSFRGFRVGLDCANGSASSLARAVFDALGAEVRAIGVSPDGCNINEGCGSTHPEALCALVCKERLDLGFAFDGDADRCIAADGEGNVVDGDGILYLAARALKRQGEATGVVLTPMSGMGLVRSLERERIPCFRADVGDRFVAEEMARRGCLLGGEPSGHVIFRKFASTGDGILTALMVMEAVRKSKCPLSCLVEGLERFPRAERSVRVKQKRAVLGSEGVRLAVERAEELLAGGRVFVRPSGTEPLIRILAEGESKAACEEAAALIVQAVEAEGGVCAGS</sequence>
<dbReference type="InterPro" id="IPR036900">
    <property type="entry name" value="A-D-PHexomutase_C_sf"/>
</dbReference>
<dbReference type="Gene3D" id="3.30.310.50">
    <property type="entry name" value="Alpha-D-phosphohexomutase, C-terminal domain"/>
    <property type="match status" value="1"/>
</dbReference>
<name>A0A9D2H0W3_9FIRM</name>
<feature type="domain" description="Alpha-D-phosphohexomutase C-terminal" evidence="9">
    <location>
        <begin position="370"/>
        <end position="431"/>
    </location>
</feature>
<feature type="domain" description="Alpha-D-phosphohexomutase alpha/beta/alpha" evidence="11">
    <location>
        <begin position="155"/>
        <end position="249"/>
    </location>
</feature>
<dbReference type="InterPro" id="IPR005843">
    <property type="entry name" value="A-D-PHexomutase_C"/>
</dbReference>
<comment type="caution">
    <text evidence="13">The sequence shown here is derived from an EMBL/GenBank/DDBJ whole genome shotgun (WGS) entry which is preliminary data.</text>
</comment>
<dbReference type="GO" id="GO:0009252">
    <property type="term" value="P:peptidoglycan biosynthetic process"/>
    <property type="evidence" value="ECO:0007669"/>
    <property type="project" value="TreeGrafter"/>
</dbReference>
<dbReference type="EMBL" id="DXAJ01000060">
    <property type="protein sequence ID" value="HJA02527.1"/>
    <property type="molecule type" value="Genomic_DNA"/>
</dbReference>
<dbReference type="InterPro" id="IPR005845">
    <property type="entry name" value="A-D-PHexomutase_a/b/a-II"/>
</dbReference>
<evidence type="ECO:0000259" key="9">
    <source>
        <dbReference type="Pfam" id="PF00408"/>
    </source>
</evidence>
<dbReference type="InterPro" id="IPR005846">
    <property type="entry name" value="A-D-PHexomutase_a/b/a-III"/>
</dbReference>
<dbReference type="FunFam" id="3.40.120.10:FF:000003">
    <property type="entry name" value="Phosphoglucosamine mutase"/>
    <property type="match status" value="1"/>
</dbReference>
<evidence type="ECO:0000256" key="7">
    <source>
        <dbReference type="RuleBase" id="RU004326"/>
    </source>
</evidence>
<keyword evidence="3" id="KW-0597">Phosphoprotein</keyword>
<dbReference type="PRINTS" id="PR00509">
    <property type="entry name" value="PGMPMM"/>
</dbReference>
<comment type="cofactor">
    <cofactor evidence="1">
        <name>Mg(2+)</name>
        <dbReference type="ChEBI" id="CHEBI:18420"/>
    </cofactor>
</comment>
<protein>
    <recommendedName>
        <fullName evidence="8">Phosphoglucosamine mutase</fullName>
        <ecNumber evidence="8">5.4.2.10</ecNumber>
    </recommendedName>
</protein>
<dbReference type="InterPro" id="IPR050060">
    <property type="entry name" value="Phosphoglucosamine_mutase"/>
</dbReference>
<evidence type="ECO:0000313" key="13">
    <source>
        <dbReference type="EMBL" id="HJA02527.1"/>
    </source>
</evidence>
<dbReference type="GO" id="GO:0000287">
    <property type="term" value="F:magnesium ion binding"/>
    <property type="evidence" value="ECO:0007669"/>
    <property type="project" value="InterPro"/>
</dbReference>
<dbReference type="CDD" id="cd05802">
    <property type="entry name" value="GlmM"/>
    <property type="match status" value="1"/>
</dbReference>